<feature type="non-terminal residue" evidence="1">
    <location>
        <position position="1"/>
    </location>
</feature>
<organism evidence="1 2">
    <name type="scientific">Racocetra persica</name>
    <dbReference type="NCBI Taxonomy" id="160502"/>
    <lineage>
        <taxon>Eukaryota</taxon>
        <taxon>Fungi</taxon>
        <taxon>Fungi incertae sedis</taxon>
        <taxon>Mucoromycota</taxon>
        <taxon>Glomeromycotina</taxon>
        <taxon>Glomeromycetes</taxon>
        <taxon>Diversisporales</taxon>
        <taxon>Gigasporaceae</taxon>
        <taxon>Racocetra</taxon>
    </lineage>
</organism>
<gene>
    <name evidence="1" type="ORF">RPERSI_LOCUS15706</name>
</gene>
<comment type="caution">
    <text evidence="1">The sequence shown here is derived from an EMBL/GenBank/DDBJ whole genome shotgun (WGS) entry which is preliminary data.</text>
</comment>
<evidence type="ECO:0000313" key="2">
    <source>
        <dbReference type="Proteomes" id="UP000789920"/>
    </source>
</evidence>
<name>A0ACA9QUR3_9GLOM</name>
<accession>A0ACA9QUR3</accession>
<evidence type="ECO:0000313" key="1">
    <source>
        <dbReference type="EMBL" id="CAG8765153.1"/>
    </source>
</evidence>
<keyword evidence="2" id="KW-1185">Reference proteome</keyword>
<sequence>NKWCQLCGSEQRTSDSLWMNNFEQHFRNSIEHDQHHYTFGKNTYCFSETSEDDVNHIIAALVVQMRQVPAPPN</sequence>
<dbReference type="Proteomes" id="UP000789920">
    <property type="component" value="Unassembled WGS sequence"/>
</dbReference>
<protein>
    <submittedName>
        <fullName evidence="1">11709_t:CDS:1</fullName>
    </submittedName>
</protein>
<dbReference type="EMBL" id="CAJVQC010038002">
    <property type="protein sequence ID" value="CAG8765153.1"/>
    <property type="molecule type" value="Genomic_DNA"/>
</dbReference>
<reference evidence="1" key="1">
    <citation type="submission" date="2021-06" db="EMBL/GenBank/DDBJ databases">
        <authorList>
            <person name="Kallberg Y."/>
            <person name="Tangrot J."/>
            <person name="Rosling A."/>
        </authorList>
    </citation>
    <scope>NUCLEOTIDE SEQUENCE</scope>
    <source>
        <strain evidence="1">MA461A</strain>
    </source>
</reference>
<proteinExistence type="predicted"/>